<dbReference type="EMBL" id="JACAZF010000002">
    <property type="protein sequence ID" value="KAF7312762.1"/>
    <property type="molecule type" value="Genomic_DNA"/>
</dbReference>
<dbReference type="RefSeq" id="XP_037224870.1">
    <property type="nucleotide sequence ID" value="XM_037359775.1"/>
</dbReference>
<protein>
    <submittedName>
        <fullName evidence="1">Uncharacterized protein</fullName>
    </submittedName>
</protein>
<evidence type="ECO:0000313" key="2">
    <source>
        <dbReference type="Proteomes" id="UP000636479"/>
    </source>
</evidence>
<dbReference type="Proteomes" id="UP000636479">
    <property type="component" value="Unassembled WGS sequence"/>
</dbReference>
<comment type="caution">
    <text evidence="1">The sequence shown here is derived from an EMBL/GenBank/DDBJ whole genome shotgun (WGS) entry which is preliminary data.</text>
</comment>
<evidence type="ECO:0000313" key="1">
    <source>
        <dbReference type="EMBL" id="KAF7312762.1"/>
    </source>
</evidence>
<sequence length="190" mass="20953">MAWACRLDSDDLRLPRPEETPFTRPQNASRAQNTVFAGESDSGVPTLSWIFAYPNIFPAFPAHGDALHLPPSTPLLLFNLKPHVTIRNLSDPRVILWIQSVEWKLTGPNGAMRALCTPIELFRAHPPSSPAISTRKSDTLARYPKMEVTCPPSSSGKDGRYAMPRARATAMPTVSPALIYQCPKTQVFSA</sequence>
<organism evidence="1 2">
    <name type="scientific">Mycena indigotica</name>
    <dbReference type="NCBI Taxonomy" id="2126181"/>
    <lineage>
        <taxon>Eukaryota</taxon>
        <taxon>Fungi</taxon>
        <taxon>Dikarya</taxon>
        <taxon>Basidiomycota</taxon>
        <taxon>Agaricomycotina</taxon>
        <taxon>Agaricomycetes</taxon>
        <taxon>Agaricomycetidae</taxon>
        <taxon>Agaricales</taxon>
        <taxon>Marasmiineae</taxon>
        <taxon>Mycenaceae</taxon>
        <taxon>Mycena</taxon>
    </lineage>
</organism>
<proteinExistence type="predicted"/>
<gene>
    <name evidence="1" type="ORF">MIND_00291300</name>
</gene>
<dbReference type="GeneID" id="59342291"/>
<name>A0A8H6TA55_9AGAR</name>
<reference evidence="1" key="1">
    <citation type="submission" date="2020-05" db="EMBL/GenBank/DDBJ databases">
        <title>Mycena genomes resolve the evolution of fungal bioluminescence.</title>
        <authorList>
            <person name="Tsai I.J."/>
        </authorList>
    </citation>
    <scope>NUCLEOTIDE SEQUENCE</scope>
    <source>
        <strain evidence="1">171206Taipei</strain>
    </source>
</reference>
<dbReference type="AlphaFoldDB" id="A0A8H6TA55"/>
<keyword evidence="2" id="KW-1185">Reference proteome</keyword>
<accession>A0A8H6TA55</accession>